<feature type="domain" description="PPIase cyclophilin-type" evidence="6">
    <location>
        <begin position="205"/>
        <end position="362"/>
    </location>
</feature>
<reference evidence="7 8" key="1">
    <citation type="submission" date="2016-10" db="EMBL/GenBank/DDBJ databases">
        <title>Description of Gloeomargarita lithophora gen. nov., sp. nov., a thylakoid-bearing basal-branching cyanobacterium with intracellular carbonates, and proposal for Gloeomargaritales ord. nov.</title>
        <authorList>
            <person name="Moreira D."/>
            <person name="Tavera R."/>
            <person name="Benzerara K."/>
            <person name="Skouri-Panet F."/>
            <person name="Couradeau E."/>
            <person name="Gerard E."/>
            <person name="Loussert C."/>
            <person name="Novelo E."/>
            <person name="Zivanovic Y."/>
            <person name="Lopez-Garcia P."/>
        </authorList>
    </citation>
    <scope>NUCLEOTIDE SEQUENCE [LARGE SCALE GENOMIC DNA]</scope>
    <source>
        <strain evidence="7 8">D10</strain>
    </source>
</reference>
<dbReference type="InterPro" id="IPR048563">
    <property type="entry name" value="CYP38_PsbQ-like"/>
</dbReference>
<dbReference type="Pfam" id="PF00160">
    <property type="entry name" value="Pro_isomerase"/>
    <property type="match status" value="1"/>
</dbReference>
<dbReference type="InterPro" id="IPR002130">
    <property type="entry name" value="Cyclophilin-type_PPIase_dom"/>
</dbReference>
<keyword evidence="5" id="KW-0812">Transmembrane</keyword>
<evidence type="ECO:0000256" key="3">
    <source>
        <dbReference type="ARBA" id="ARBA00023110"/>
    </source>
</evidence>
<organism evidence="7 8">
    <name type="scientific">Gloeomargarita lithophora Alchichica-D10</name>
    <dbReference type="NCBI Taxonomy" id="1188229"/>
    <lineage>
        <taxon>Bacteria</taxon>
        <taxon>Bacillati</taxon>
        <taxon>Cyanobacteriota</taxon>
        <taxon>Cyanophyceae</taxon>
        <taxon>Gloeomargaritales</taxon>
        <taxon>Gloeomargaritaceae</taxon>
        <taxon>Gloeomargarita</taxon>
    </lineage>
</organism>
<dbReference type="Gene3D" id="1.20.120.290">
    <property type="entry name" value="Oxygen-evolving enhancer protein 3 (PsbQ), four-helix up-down bundle"/>
    <property type="match status" value="1"/>
</dbReference>
<dbReference type="Pfam" id="PF21329">
    <property type="entry name" value="CYP38_PsbQ-like"/>
    <property type="match status" value="1"/>
</dbReference>
<evidence type="ECO:0000256" key="5">
    <source>
        <dbReference type="SAM" id="Phobius"/>
    </source>
</evidence>
<protein>
    <recommendedName>
        <fullName evidence="1">peptidylprolyl isomerase</fullName>
        <ecNumber evidence="1">5.2.1.8</ecNumber>
    </recommendedName>
</protein>
<dbReference type="RefSeq" id="WP_084111460.1">
    <property type="nucleotide sequence ID" value="NZ_CP017675.1"/>
</dbReference>
<keyword evidence="3" id="KW-0697">Rotamase</keyword>
<evidence type="ECO:0000256" key="2">
    <source>
        <dbReference type="ARBA" id="ARBA00023078"/>
    </source>
</evidence>
<dbReference type="STRING" id="1188229.GlitD10_0786"/>
<dbReference type="Proteomes" id="UP000180235">
    <property type="component" value="Chromosome"/>
</dbReference>
<evidence type="ECO:0000313" key="7">
    <source>
        <dbReference type="EMBL" id="APB33100.1"/>
    </source>
</evidence>
<dbReference type="KEGG" id="glt:GlitD10_0786"/>
<dbReference type="SUPFAM" id="SSF101112">
    <property type="entry name" value="Oxygen-evolving enhancer protein 3"/>
    <property type="match status" value="1"/>
</dbReference>
<dbReference type="PROSITE" id="PS50072">
    <property type="entry name" value="CSA_PPIASE_2"/>
    <property type="match status" value="1"/>
</dbReference>
<evidence type="ECO:0000256" key="4">
    <source>
        <dbReference type="ARBA" id="ARBA00023235"/>
    </source>
</evidence>
<dbReference type="AlphaFoldDB" id="A0A1J0AAY7"/>
<dbReference type="EMBL" id="CP017675">
    <property type="protein sequence ID" value="APB33100.1"/>
    <property type="molecule type" value="Genomic_DNA"/>
</dbReference>
<dbReference type="SUPFAM" id="SSF50891">
    <property type="entry name" value="Cyclophilin-like"/>
    <property type="match status" value="1"/>
</dbReference>
<dbReference type="PANTHER" id="PTHR43246">
    <property type="entry name" value="PEPTIDYL-PROLYL CIS-TRANS ISOMERASE CYP38, CHLOROPLASTIC"/>
    <property type="match status" value="1"/>
</dbReference>
<dbReference type="Gene3D" id="2.40.100.10">
    <property type="entry name" value="Cyclophilin-like"/>
    <property type="match status" value="1"/>
</dbReference>
<evidence type="ECO:0000259" key="6">
    <source>
        <dbReference type="PROSITE" id="PS50072"/>
    </source>
</evidence>
<evidence type="ECO:0000256" key="1">
    <source>
        <dbReference type="ARBA" id="ARBA00013194"/>
    </source>
</evidence>
<gene>
    <name evidence="7" type="ORF">GlitD10_0786</name>
</gene>
<keyword evidence="5" id="KW-0472">Membrane</keyword>
<dbReference type="InterPro" id="IPR029000">
    <property type="entry name" value="Cyclophilin-like_dom_sf"/>
</dbReference>
<keyword evidence="8" id="KW-1185">Reference proteome</keyword>
<keyword evidence="2" id="KW-0793">Thylakoid</keyword>
<dbReference type="InterPro" id="IPR044665">
    <property type="entry name" value="E_coli_cyclophilin_A-like"/>
</dbReference>
<evidence type="ECO:0000313" key="8">
    <source>
        <dbReference type="Proteomes" id="UP000180235"/>
    </source>
</evidence>
<feature type="transmembrane region" description="Helical" evidence="5">
    <location>
        <begin position="20"/>
        <end position="43"/>
    </location>
</feature>
<dbReference type="InterPro" id="IPR023222">
    <property type="entry name" value="PsbQ-like_dom_sf"/>
</dbReference>
<dbReference type="CDD" id="cd01924">
    <property type="entry name" value="cyclophilin_TLP40_like"/>
    <property type="match status" value="1"/>
</dbReference>
<name>A0A1J0AAY7_9CYAN</name>
<dbReference type="OrthoDB" id="9796864at2"/>
<dbReference type="GO" id="GO:0003755">
    <property type="term" value="F:peptidyl-prolyl cis-trans isomerase activity"/>
    <property type="evidence" value="ECO:0007669"/>
    <property type="project" value="UniProtKB-KW"/>
</dbReference>
<sequence>MSTDNKRGIGKGQPQRYQFLITRLITPCLTALTLSLLILGLGWHPPAQAAGGLLVSSNPVTDPKALLRLALPVNDPHIRQIQSSIEDIRYQLRLKRWRSIAGDVKTAQRTLERHRQDWLDQIDPGDQAAAVTQLNAISTGLTDLATIIPNRDKIAVFVAQDAILDQVGELEALMVQKFPFAIPAEYAQLPQLLGRATVKITTNKGDLTLILDGYNAPITAGNFLDLVQQGFYTQLPFTRAEESYVVQAGDPPGDADSYLDPRTGQTRRIPLEIKVQGDEQPLYGTTLETAGRYLDKPTLPFAAYGTLAMARTESDPNSASSQFFFLLFEPELTPAGINLLDGRYAVFGYLIDGKAVLEKIRAGDKIQTIKIINGSEYLVNATPANVNQAALELPILNPQF</sequence>
<dbReference type="EC" id="5.2.1.8" evidence="1"/>
<keyword evidence="5" id="KW-1133">Transmembrane helix</keyword>
<keyword evidence="4 7" id="KW-0413">Isomerase</keyword>
<proteinExistence type="predicted"/>
<accession>A0A1J0AAY7</accession>